<keyword evidence="2" id="KW-1185">Reference proteome</keyword>
<evidence type="ECO:0000313" key="2">
    <source>
        <dbReference type="Proteomes" id="UP000027135"/>
    </source>
</evidence>
<dbReference type="Proteomes" id="UP000027135">
    <property type="component" value="Unassembled WGS sequence"/>
</dbReference>
<accession>A0A067R1D2</accession>
<evidence type="ECO:0000313" key="1">
    <source>
        <dbReference type="EMBL" id="KDR15767.1"/>
    </source>
</evidence>
<gene>
    <name evidence="1" type="ORF">L798_10311</name>
</gene>
<organism evidence="1 2">
    <name type="scientific">Zootermopsis nevadensis</name>
    <name type="common">Dampwood termite</name>
    <dbReference type="NCBI Taxonomy" id="136037"/>
    <lineage>
        <taxon>Eukaryota</taxon>
        <taxon>Metazoa</taxon>
        <taxon>Ecdysozoa</taxon>
        <taxon>Arthropoda</taxon>
        <taxon>Hexapoda</taxon>
        <taxon>Insecta</taxon>
        <taxon>Pterygota</taxon>
        <taxon>Neoptera</taxon>
        <taxon>Polyneoptera</taxon>
        <taxon>Dictyoptera</taxon>
        <taxon>Blattodea</taxon>
        <taxon>Blattoidea</taxon>
        <taxon>Termitoidae</taxon>
        <taxon>Termopsidae</taxon>
        <taxon>Zootermopsis</taxon>
    </lineage>
</organism>
<dbReference type="InParanoid" id="A0A067R1D2"/>
<dbReference type="EMBL" id="KK852817">
    <property type="protein sequence ID" value="KDR15767.1"/>
    <property type="molecule type" value="Genomic_DNA"/>
</dbReference>
<dbReference type="AlphaFoldDB" id="A0A067R1D2"/>
<protein>
    <submittedName>
        <fullName evidence="1">Uncharacterized protein</fullName>
    </submittedName>
</protein>
<proteinExistence type="predicted"/>
<reference evidence="1 2" key="1">
    <citation type="journal article" date="2014" name="Nat. Commun.">
        <title>Molecular traces of alternative social organization in a termite genome.</title>
        <authorList>
            <person name="Terrapon N."/>
            <person name="Li C."/>
            <person name="Robertson H.M."/>
            <person name="Ji L."/>
            <person name="Meng X."/>
            <person name="Booth W."/>
            <person name="Chen Z."/>
            <person name="Childers C.P."/>
            <person name="Glastad K.M."/>
            <person name="Gokhale K."/>
            <person name="Gowin J."/>
            <person name="Gronenberg W."/>
            <person name="Hermansen R.A."/>
            <person name="Hu H."/>
            <person name="Hunt B.G."/>
            <person name="Huylmans A.K."/>
            <person name="Khalil S.M."/>
            <person name="Mitchell R.D."/>
            <person name="Munoz-Torres M.C."/>
            <person name="Mustard J.A."/>
            <person name="Pan H."/>
            <person name="Reese J.T."/>
            <person name="Scharf M.E."/>
            <person name="Sun F."/>
            <person name="Vogel H."/>
            <person name="Xiao J."/>
            <person name="Yang W."/>
            <person name="Yang Z."/>
            <person name="Yang Z."/>
            <person name="Zhou J."/>
            <person name="Zhu J."/>
            <person name="Brent C.S."/>
            <person name="Elsik C.G."/>
            <person name="Goodisman M.A."/>
            <person name="Liberles D.A."/>
            <person name="Roe R.M."/>
            <person name="Vargo E.L."/>
            <person name="Vilcinskas A."/>
            <person name="Wang J."/>
            <person name="Bornberg-Bauer E."/>
            <person name="Korb J."/>
            <person name="Zhang G."/>
            <person name="Liebig J."/>
        </authorList>
    </citation>
    <scope>NUCLEOTIDE SEQUENCE [LARGE SCALE GENOMIC DNA]</scope>
    <source>
        <tissue evidence="1">Whole organism</tissue>
    </source>
</reference>
<sequence>MLDGLFIRATMEVCLSTLVQISSTKQQQNVPNTFLDEEYGRTIRPHTSVPFMNYVEVTRKNVFPPLRGKNIYSHDLSIRALPEDDS</sequence>
<name>A0A067R1D2_ZOONE</name>